<dbReference type="GO" id="GO:0003700">
    <property type="term" value="F:DNA-binding transcription factor activity"/>
    <property type="evidence" value="ECO:0007669"/>
    <property type="project" value="TreeGrafter"/>
</dbReference>
<keyword evidence="2 4" id="KW-0238">DNA-binding</keyword>
<dbReference type="Proteomes" id="UP000238176">
    <property type="component" value="Unassembled WGS sequence"/>
</dbReference>
<name>A0A2T0USR1_9ACTN</name>
<gene>
    <name evidence="6" type="ORF">B0I28_102565</name>
</gene>
<evidence type="ECO:0000256" key="1">
    <source>
        <dbReference type="ARBA" id="ARBA00023015"/>
    </source>
</evidence>
<dbReference type="GO" id="GO:0000976">
    <property type="term" value="F:transcription cis-regulatory region binding"/>
    <property type="evidence" value="ECO:0007669"/>
    <property type="project" value="TreeGrafter"/>
</dbReference>
<dbReference type="Gene3D" id="1.10.10.60">
    <property type="entry name" value="Homeodomain-like"/>
    <property type="match status" value="1"/>
</dbReference>
<dbReference type="Gene3D" id="1.10.357.10">
    <property type="entry name" value="Tetracycline Repressor, domain 2"/>
    <property type="match status" value="1"/>
</dbReference>
<evidence type="ECO:0000256" key="3">
    <source>
        <dbReference type="ARBA" id="ARBA00023163"/>
    </source>
</evidence>
<keyword evidence="7" id="KW-1185">Reference proteome</keyword>
<proteinExistence type="predicted"/>
<sequence length="210" mass="22979">MPRTADRQHTGRQRNEEARRAILDAAVHQFAERPAAEVTVATIAAEAGVGRQTIYRWWPTKFAILLEAMTELGRAVVAVPDSGSLAADLEAFVTATFSAVKEPTISLLRVVMGEAQRDPQVHRLMVEFTGRRRAVLREVLERAEARGEPLGPGGADLLVDQVFGVLWYRILLGNGPLTPSAARELAEALLAQTRALPWPASERTPRPGKC</sequence>
<reference evidence="6 7" key="1">
    <citation type="submission" date="2018-03" db="EMBL/GenBank/DDBJ databases">
        <title>Genomic Encyclopedia of Type Strains, Phase III (KMG-III): the genomes of soil and plant-associated and newly described type strains.</title>
        <authorList>
            <person name="Whitman W."/>
        </authorList>
    </citation>
    <scope>NUCLEOTIDE SEQUENCE [LARGE SCALE GENOMIC DNA]</scope>
    <source>
        <strain evidence="6 7">CGMCC 4.7067</strain>
    </source>
</reference>
<feature type="domain" description="HTH tetR-type" evidence="5">
    <location>
        <begin position="16"/>
        <end position="76"/>
    </location>
</feature>
<keyword evidence="3" id="KW-0804">Transcription</keyword>
<dbReference type="InterPro" id="IPR001647">
    <property type="entry name" value="HTH_TetR"/>
</dbReference>
<evidence type="ECO:0000313" key="6">
    <source>
        <dbReference type="EMBL" id="PRY60950.1"/>
    </source>
</evidence>
<protein>
    <submittedName>
        <fullName evidence="6">TetR family transcriptional regulator</fullName>
    </submittedName>
</protein>
<dbReference type="PANTHER" id="PTHR30055:SF148">
    <property type="entry name" value="TETR-FAMILY TRANSCRIPTIONAL REGULATOR"/>
    <property type="match status" value="1"/>
</dbReference>
<dbReference type="AlphaFoldDB" id="A0A2T0USR1"/>
<evidence type="ECO:0000259" key="5">
    <source>
        <dbReference type="PROSITE" id="PS50977"/>
    </source>
</evidence>
<dbReference type="Pfam" id="PF00440">
    <property type="entry name" value="TetR_N"/>
    <property type="match status" value="1"/>
</dbReference>
<evidence type="ECO:0000313" key="7">
    <source>
        <dbReference type="Proteomes" id="UP000238176"/>
    </source>
</evidence>
<dbReference type="SUPFAM" id="SSF48498">
    <property type="entry name" value="Tetracyclin repressor-like, C-terminal domain"/>
    <property type="match status" value="1"/>
</dbReference>
<dbReference type="RefSeq" id="WP_106363114.1">
    <property type="nucleotide sequence ID" value="NZ_PVTJ01000002.1"/>
</dbReference>
<dbReference type="OrthoDB" id="9796019at2"/>
<dbReference type="PROSITE" id="PS50977">
    <property type="entry name" value="HTH_TETR_2"/>
    <property type="match status" value="1"/>
</dbReference>
<dbReference type="InterPro" id="IPR050109">
    <property type="entry name" value="HTH-type_TetR-like_transc_reg"/>
</dbReference>
<keyword evidence="1" id="KW-0805">Transcription regulation</keyword>
<evidence type="ECO:0000256" key="4">
    <source>
        <dbReference type="PROSITE-ProRule" id="PRU00335"/>
    </source>
</evidence>
<dbReference type="InterPro" id="IPR011075">
    <property type="entry name" value="TetR_C"/>
</dbReference>
<dbReference type="EMBL" id="PVTJ01000002">
    <property type="protein sequence ID" value="PRY60950.1"/>
    <property type="molecule type" value="Genomic_DNA"/>
</dbReference>
<dbReference type="PANTHER" id="PTHR30055">
    <property type="entry name" value="HTH-TYPE TRANSCRIPTIONAL REGULATOR RUTR"/>
    <property type="match status" value="1"/>
</dbReference>
<accession>A0A2T0USR1</accession>
<feature type="DNA-binding region" description="H-T-H motif" evidence="4">
    <location>
        <begin position="39"/>
        <end position="58"/>
    </location>
</feature>
<dbReference type="Pfam" id="PF16859">
    <property type="entry name" value="TetR_C_11"/>
    <property type="match status" value="1"/>
</dbReference>
<dbReference type="InterPro" id="IPR036271">
    <property type="entry name" value="Tet_transcr_reg_TetR-rel_C_sf"/>
</dbReference>
<dbReference type="SUPFAM" id="SSF46689">
    <property type="entry name" value="Homeodomain-like"/>
    <property type="match status" value="1"/>
</dbReference>
<dbReference type="InterPro" id="IPR009057">
    <property type="entry name" value="Homeodomain-like_sf"/>
</dbReference>
<organism evidence="6 7">
    <name type="scientific">Glycomyces artemisiae</name>
    <dbReference type="NCBI Taxonomy" id="1076443"/>
    <lineage>
        <taxon>Bacteria</taxon>
        <taxon>Bacillati</taxon>
        <taxon>Actinomycetota</taxon>
        <taxon>Actinomycetes</taxon>
        <taxon>Glycomycetales</taxon>
        <taxon>Glycomycetaceae</taxon>
        <taxon>Glycomyces</taxon>
    </lineage>
</organism>
<comment type="caution">
    <text evidence="6">The sequence shown here is derived from an EMBL/GenBank/DDBJ whole genome shotgun (WGS) entry which is preliminary data.</text>
</comment>
<evidence type="ECO:0000256" key="2">
    <source>
        <dbReference type="ARBA" id="ARBA00023125"/>
    </source>
</evidence>